<dbReference type="GO" id="GO:0006518">
    <property type="term" value="P:peptide metabolic process"/>
    <property type="evidence" value="ECO:0007669"/>
    <property type="project" value="UniProtKB-ARBA"/>
</dbReference>
<dbReference type="GO" id="GO:0016854">
    <property type="term" value="F:racemase and epimerase activity"/>
    <property type="evidence" value="ECO:0007669"/>
    <property type="project" value="UniProtKB-ARBA"/>
</dbReference>
<keyword evidence="4" id="KW-0460">Magnesium</keyword>
<comment type="cofactor">
    <cofactor evidence="1">
        <name>Mg(2+)</name>
        <dbReference type="ChEBI" id="CHEBI:18420"/>
    </cofactor>
</comment>
<dbReference type="PANTHER" id="PTHR48073:SF2">
    <property type="entry name" value="O-SUCCINYLBENZOATE SYNTHASE"/>
    <property type="match status" value="1"/>
</dbReference>
<dbReference type="Gene3D" id="3.30.390.10">
    <property type="entry name" value="Enolase-like, N-terminal domain"/>
    <property type="match status" value="1"/>
</dbReference>
<dbReference type="FunFam" id="3.30.390.10:FF:000009">
    <property type="entry name" value="Hydrophobic dipeptide epimerase"/>
    <property type="match status" value="1"/>
</dbReference>
<feature type="domain" description="Mandelate racemase/muconate lactonizing enzyme C-terminal" evidence="6">
    <location>
        <begin position="144"/>
        <end position="241"/>
    </location>
</feature>
<dbReference type="InterPro" id="IPR018110">
    <property type="entry name" value="Mandel_Rmase/mucon_lact_enz_CS"/>
</dbReference>
<evidence type="ECO:0000313" key="7">
    <source>
        <dbReference type="EMBL" id="MBN9672007.1"/>
    </source>
</evidence>
<dbReference type="SFLD" id="SFLDF00009">
    <property type="entry name" value="o-succinylbenzoate_synthase"/>
    <property type="match status" value="1"/>
</dbReference>
<dbReference type="SUPFAM" id="SSF54826">
    <property type="entry name" value="Enolase N-terminal domain-like"/>
    <property type="match status" value="1"/>
</dbReference>
<dbReference type="Proteomes" id="UP000664096">
    <property type="component" value="Unassembled WGS sequence"/>
</dbReference>
<keyword evidence="5" id="KW-0413">Isomerase</keyword>
<comment type="similarity">
    <text evidence="2">Belongs to the mandelate racemase/muconate lactonizing enzyme family.</text>
</comment>
<dbReference type="SMART" id="SM00922">
    <property type="entry name" value="MR_MLE"/>
    <property type="match status" value="1"/>
</dbReference>
<keyword evidence="3" id="KW-0479">Metal-binding</keyword>
<dbReference type="PROSITE" id="PS00909">
    <property type="entry name" value="MR_MLE_2"/>
    <property type="match status" value="1"/>
</dbReference>
<dbReference type="RefSeq" id="WP_207141846.1">
    <property type="nucleotide sequence ID" value="NZ_JAEKJZ010000003.1"/>
</dbReference>
<reference evidence="7" key="1">
    <citation type="submission" date="2020-12" db="EMBL/GenBank/DDBJ databases">
        <title>Oil enriched cultivation method for isolating marine PHA-producing bacteria.</title>
        <authorList>
            <person name="Zheng W."/>
            <person name="Yu S."/>
            <person name="Huang Y."/>
        </authorList>
    </citation>
    <scope>NUCLEOTIDE SEQUENCE</scope>
    <source>
        <strain evidence="7">SY-2-12</strain>
    </source>
</reference>
<protein>
    <submittedName>
        <fullName evidence="7">Cycloisomerase</fullName>
    </submittedName>
</protein>
<evidence type="ECO:0000256" key="3">
    <source>
        <dbReference type="ARBA" id="ARBA00022723"/>
    </source>
</evidence>
<dbReference type="SFLD" id="SFLDS00001">
    <property type="entry name" value="Enolase"/>
    <property type="match status" value="1"/>
</dbReference>
<name>A0A939EGF0_9HYPH</name>
<dbReference type="Pfam" id="PF13378">
    <property type="entry name" value="MR_MLE_C"/>
    <property type="match status" value="1"/>
</dbReference>
<dbReference type="InterPro" id="IPR013341">
    <property type="entry name" value="Mandelate_racemase_N_dom"/>
</dbReference>
<dbReference type="SUPFAM" id="SSF51604">
    <property type="entry name" value="Enolase C-terminal domain-like"/>
    <property type="match status" value="1"/>
</dbReference>
<dbReference type="EMBL" id="JAEKJZ010000003">
    <property type="protein sequence ID" value="MBN9672007.1"/>
    <property type="molecule type" value="Genomic_DNA"/>
</dbReference>
<dbReference type="SFLD" id="SFLDG00180">
    <property type="entry name" value="muconate_cycloisomerase"/>
    <property type="match status" value="1"/>
</dbReference>
<dbReference type="GO" id="GO:0009063">
    <property type="term" value="P:amino acid catabolic process"/>
    <property type="evidence" value="ECO:0007669"/>
    <property type="project" value="InterPro"/>
</dbReference>
<dbReference type="InterPro" id="IPR029017">
    <property type="entry name" value="Enolase-like_N"/>
</dbReference>
<organism evidence="7 8">
    <name type="scientific">Roseibium aggregatum</name>
    <dbReference type="NCBI Taxonomy" id="187304"/>
    <lineage>
        <taxon>Bacteria</taxon>
        <taxon>Pseudomonadati</taxon>
        <taxon>Pseudomonadota</taxon>
        <taxon>Alphaproteobacteria</taxon>
        <taxon>Hyphomicrobiales</taxon>
        <taxon>Stappiaceae</taxon>
        <taxon>Roseibium</taxon>
    </lineage>
</organism>
<sequence>MADHRIERLRVHRVHIPAKAVHSHGSGDVSGISAVLVEIVTDTGLTGWGEASPWPVFTGTVEANAAALHTYFRPFLIGSDPLQVEVLVNRADKVLVGHPEAKAALETALLDLTGQIAGLPIAELVGGRFRDEIPMSFSIANPDFDKDLEDVAALWADGVRIFKLKTGFNDHAFDVMRLERLREVYGAEADLRIDYNQGLPAYDAVRRVRDLERFAPTFVEQPVLMHEREVLAEITRAVDVPIMADESVFDPKDAFRGAMNRVADIFSLKISKSGGIRRALQIAAIARAAGIDVYGGCMFETSIAHAAGAHLMAAVPDLRLGCEFYMSNYYAEADIAQVPFAVTGGKVQVPKVPGLGCVPDPDKLARYRLEVLE</sequence>
<dbReference type="InterPro" id="IPR036849">
    <property type="entry name" value="Enolase-like_C_sf"/>
</dbReference>
<dbReference type="GO" id="GO:0000287">
    <property type="term" value="F:magnesium ion binding"/>
    <property type="evidence" value="ECO:0007669"/>
    <property type="project" value="UniProtKB-ARBA"/>
</dbReference>
<dbReference type="PROSITE" id="PS00908">
    <property type="entry name" value="MR_MLE_1"/>
    <property type="match status" value="1"/>
</dbReference>
<accession>A0A939EGF0</accession>
<dbReference type="Pfam" id="PF02746">
    <property type="entry name" value="MR_MLE_N"/>
    <property type="match status" value="1"/>
</dbReference>
<dbReference type="InterPro" id="IPR013342">
    <property type="entry name" value="Mandelate_racemase_C"/>
</dbReference>
<evidence type="ECO:0000256" key="4">
    <source>
        <dbReference type="ARBA" id="ARBA00022842"/>
    </source>
</evidence>
<dbReference type="PANTHER" id="PTHR48073">
    <property type="entry name" value="O-SUCCINYLBENZOATE SYNTHASE-RELATED"/>
    <property type="match status" value="1"/>
</dbReference>
<evidence type="ECO:0000256" key="1">
    <source>
        <dbReference type="ARBA" id="ARBA00001946"/>
    </source>
</evidence>
<evidence type="ECO:0000313" key="8">
    <source>
        <dbReference type="Proteomes" id="UP000664096"/>
    </source>
</evidence>
<comment type="caution">
    <text evidence="7">The sequence shown here is derived from an EMBL/GenBank/DDBJ whole genome shotgun (WGS) entry which is preliminary data.</text>
</comment>
<evidence type="ECO:0000256" key="2">
    <source>
        <dbReference type="ARBA" id="ARBA00008031"/>
    </source>
</evidence>
<gene>
    <name evidence="7" type="ORF">JF539_16775</name>
</gene>
<dbReference type="Gene3D" id="3.20.20.120">
    <property type="entry name" value="Enolase-like C-terminal domain"/>
    <property type="match status" value="1"/>
</dbReference>
<evidence type="ECO:0000259" key="6">
    <source>
        <dbReference type="SMART" id="SM00922"/>
    </source>
</evidence>
<dbReference type="InterPro" id="IPR029065">
    <property type="entry name" value="Enolase_C-like"/>
</dbReference>
<evidence type="ECO:0000256" key="5">
    <source>
        <dbReference type="ARBA" id="ARBA00023235"/>
    </source>
</evidence>
<dbReference type="AlphaFoldDB" id="A0A939EGF0"/>
<proteinExistence type="inferred from homology"/>